<dbReference type="PANTHER" id="PTHR34273">
    <property type="entry name" value="METHYLTHIORIBOSE KINASE"/>
    <property type="match status" value="1"/>
</dbReference>
<evidence type="ECO:0000256" key="7">
    <source>
        <dbReference type="HAMAP-Rule" id="MF_01683"/>
    </source>
</evidence>
<dbReference type="HAMAP" id="MF_01683">
    <property type="entry name" value="Salvage_MtnK"/>
    <property type="match status" value="1"/>
</dbReference>
<keyword evidence="6 7" id="KW-0067">ATP-binding</keyword>
<dbReference type="KEGG" id="cace:CACET_c03480"/>
<dbReference type="Gene3D" id="3.30.200.20">
    <property type="entry name" value="Phosphorylase Kinase, domain 1"/>
    <property type="match status" value="1"/>
</dbReference>
<name>A0A0D8IF68_9CLOT</name>
<feature type="binding site" evidence="7">
    <location>
        <position position="58"/>
    </location>
    <ligand>
        <name>ATP</name>
        <dbReference type="ChEBI" id="CHEBI:30616"/>
    </ligand>
</feature>
<evidence type="ECO:0000313" key="8">
    <source>
        <dbReference type="EMBL" id="AKL93864.1"/>
    </source>
</evidence>
<dbReference type="InterPro" id="IPR011009">
    <property type="entry name" value="Kinase-like_dom_sf"/>
</dbReference>
<dbReference type="UniPathway" id="UPA00904">
    <property type="reaction ID" value="UER00872"/>
</dbReference>
<dbReference type="RefSeq" id="WP_044823250.1">
    <property type="nucleotide sequence ID" value="NZ_CP009687.1"/>
</dbReference>
<dbReference type="PIRSF" id="PIRSF031134">
    <property type="entry name" value="MTRK"/>
    <property type="match status" value="1"/>
</dbReference>
<dbReference type="SUPFAM" id="SSF56112">
    <property type="entry name" value="Protein kinase-like (PK-like)"/>
    <property type="match status" value="1"/>
</dbReference>
<keyword evidence="7" id="KW-0028">Amino-acid biosynthesis</keyword>
<accession>A0A0D8IF68</accession>
<keyword evidence="7" id="KW-0486">Methionine biosynthesis</keyword>
<dbReference type="Proteomes" id="UP000035704">
    <property type="component" value="Chromosome"/>
</dbReference>
<dbReference type="STRING" id="84022.CACET_c03480"/>
<proteinExistence type="inferred from homology"/>
<comment type="catalytic activity">
    <reaction evidence="7">
        <text>5-(methylsulfanyl)-D-ribose + ATP = 5-(methylsulfanyl)-alpha-D-ribose 1-phosphate + ADP + H(+)</text>
        <dbReference type="Rhea" id="RHEA:22312"/>
        <dbReference type="ChEBI" id="CHEBI:15378"/>
        <dbReference type="ChEBI" id="CHEBI:30616"/>
        <dbReference type="ChEBI" id="CHEBI:58533"/>
        <dbReference type="ChEBI" id="CHEBI:78440"/>
        <dbReference type="ChEBI" id="CHEBI:456216"/>
        <dbReference type="EC" id="2.7.1.100"/>
    </reaction>
</comment>
<evidence type="ECO:0000256" key="1">
    <source>
        <dbReference type="ARBA" id="ARBA00010165"/>
    </source>
</evidence>
<dbReference type="InterPro" id="IPR009212">
    <property type="entry name" value="Methylthioribose_kinase"/>
</dbReference>
<feature type="binding site" evidence="7">
    <location>
        <position position="41"/>
    </location>
    <ligand>
        <name>ATP</name>
        <dbReference type="ChEBI" id="CHEBI:30616"/>
    </ligand>
</feature>
<keyword evidence="5 7" id="KW-0418">Kinase</keyword>
<comment type="subunit">
    <text evidence="2 7">Homodimer.</text>
</comment>
<keyword evidence="9" id="KW-1185">Reference proteome</keyword>
<gene>
    <name evidence="7 8" type="primary">mtnK</name>
    <name evidence="8" type="ORF">CACET_c03480</name>
</gene>
<dbReference type="PATRIC" id="fig|84022.5.peg.1748"/>
<feature type="binding site" evidence="7">
    <location>
        <position position="230"/>
    </location>
    <ligand>
        <name>substrate</name>
    </ligand>
</feature>
<organism evidence="8 9">
    <name type="scientific">Clostridium aceticum</name>
    <dbReference type="NCBI Taxonomy" id="84022"/>
    <lineage>
        <taxon>Bacteria</taxon>
        <taxon>Bacillati</taxon>
        <taxon>Bacillota</taxon>
        <taxon>Clostridia</taxon>
        <taxon>Eubacteriales</taxon>
        <taxon>Clostridiaceae</taxon>
        <taxon>Clostridium</taxon>
    </lineage>
</organism>
<dbReference type="EMBL" id="CP009687">
    <property type="protein sequence ID" value="AKL93864.1"/>
    <property type="molecule type" value="Genomic_DNA"/>
</dbReference>
<dbReference type="GO" id="GO:0005524">
    <property type="term" value="F:ATP binding"/>
    <property type="evidence" value="ECO:0007669"/>
    <property type="project" value="UniProtKB-UniRule"/>
</dbReference>
<feature type="binding site" evidence="7">
    <location>
        <begin position="247"/>
        <end position="249"/>
    </location>
    <ligand>
        <name>ATP</name>
        <dbReference type="ChEBI" id="CHEBI:30616"/>
    </ligand>
</feature>
<dbReference type="Pfam" id="PF01636">
    <property type="entry name" value="APH"/>
    <property type="match status" value="1"/>
</dbReference>
<dbReference type="EC" id="2.7.1.100" evidence="7"/>
<feature type="binding site" evidence="7">
    <location>
        <begin position="112"/>
        <end position="114"/>
    </location>
    <ligand>
        <name>ATP</name>
        <dbReference type="ChEBI" id="CHEBI:30616"/>
    </ligand>
</feature>
<keyword evidence="4 7" id="KW-0547">Nucleotide-binding</keyword>
<evidence type="ECO:0000256" key="2">
    <source>
        <dbReference type="ARBA" id="ARBA00011738"/>
    </source>
</evidence>
<dbReference type="PANTHER" id="PTHR34273:SF2">
    <property type="entry name" value="METHYLTHIORIBOSE KINASE"/>
    <property type="match status" value="1"/>
</dbReference>
<dbReference type="GO" id="GO:0046522">
    <property type="term" value="F:S-methyl-5-thioribose kinase activity"/>
    <property type="evidence" value="ECO:0007669"/>
    <property type="project" value="UniProtKB-UniRule"/>
</dbReference>
<evidence type="ECO:0000256" key="6">
    <source>
        <dbReference type="ARBA" id="ARBA00022840"/>
    </source>
</evidence>
<comment type="function">
    <text evidence="7">Catalyzes the phosphorylation of methylthioribose into methylthioribose-1-phosphate.</text>
</comment>
<comment type="pathway">
    <text evidence="7">Amino-acid biosynthesis; L-methionine biosynthesis via salvage pathway; S-methyl-5-thio-alpha-D-ribose 1-phosphate from S-methyl-5'-thioadenosine (hydrolase route): step 2/2.</text>
</comment>
<dbReference type="Gene3D" id="3.90.1200.10">
    <property type="match status" value="1"/>
</dbReference>
<comment type="similarity">
    <text evidence="1 7">Belongs to the methylthioribose kinase family.</text>
</comment>
<dbReference type="NCBIfam" id="TIGR01767">
    <property type="entry name" value="MTRK"/>
    <property type="match status" value="1"/>
</dbReference>
<dbReference type="GO" id="GO:0019509">
    <property type="term" value="P:L-methionine salvage from methylthioadenosine"/>
    <property type="evidence" value="ECO:0007669"/>
    <property type="project" value="UniProtKB-UniRule"/>
</dbReference>
<keyword evidence="3 7" id="KW-0808">Transferase</keyword>
<reference evidence="8 9" key="1">
    <citation type="submission" date="2014-10" db="EMBL/GenBank/DDBJ databases">
        <title>Genome sequence of Clostridium aceticum DSM 1496.</title>
        <authorList>
            <person name="Poehlein A."/>
            <person name="Schiel-Bengelsdorf B."/>
            <person name="Gottschalk G."/>
            <person name="Duerre P."/>
            <person name="Daniel R."/>
        </authorList>
    </citation>
    <scope>NUCLEOTIDE SEQUENCE [LARGE SCALE GENOMIC DNA]</scope>
    <source>
        <strain evidence="8 9">DSM 1496</strain>
    </source>
</reference>
<evidence type="ECO:0000256" key="4">
    <source>
        <dbReference type="ARBA" id="ARBA00022741"/>
    </source>
</evidence>
<evidence type="ECO:0000256" key="5">
    <source>
        <dbReference type="ARBA" id="ARBA00022777"/>
    </source>
</evidence>
<evidence type="ECO:0000313" key="9">
    <source>
        <dbReference type="Proteomes" id="UP000035704"/>
    </source>
</evidence>
<feature type="binding site" evidence="7">
    <location>
        <position position="347"/>
    </location>
    <ligand>
        <name>substrate</name>
    </ligand>
</feature>
<protein>
    <recommendedName>
        <fullName evidence="7">Methylthioribose kinase</fullName>
        <shortName evidence="7">MTR kinase</shortName>
        <ecNumber evidence="7">2.7.1.100</ecNumber>
    </recommendedName>
</protein>
<dbReference type="InterPro" id="IPR002575">
    <property type="entry name" value="Aminoglycoside_PTrfase"/>
</dbReference>
<evidence type="ECO:0000256" key="3">
    <source>
        <dbReference type="ARBA" id="ARBA00022679"/>
    </source>
</evidence>
<dbReference type="OrthoDB" id="9777791at2"/>
<dbReference type="AlphaFoldDB" id="A0A0D8IF68"/>
<sequence length="402" mass="46423">MAVNYKALTEATAVEYVKKNLDIFSEEAALQCKEIGDGNLNLVFRVWEEASEKSIILKQALPYARIVGEAMPVTLERARIESEALMLQGELCPNLTPKVYRFDRDLYLIVMEDLSDHIILRKGLIEGNEYPNFAENIGVFMAYTLFFTSDLGMDQMKKKQMQKKFINPELCKITEDLVFSEPYFDAAGNKIEPHLLDRVRKNWNNQELIKEVAILKEGFMTKAQALIHGDLHTGSVFVTEESTKVIDPEFAFYGPMGFDIGAIIGNFILNYIAQAAHMEEDQQKLESYRSYLLKSIKKIWKEFYKNFMELWEDNVTAPMESNLLYKQVYMRNLFEDTLGYAGCKMIRRIYGLAHVADIDNIKELEQRKKAQLLALDIGEILVLQRKEIKNIDEVVDRIKAFN</sequence>